<dbReference type="Proteomes" id="UP000255528">
    <property type="component" value="Unassembled WGS sequence"/>
</dbReference>
<accession>A0A381C6L8</accession>
<name>A0A381C6L8_9ENTR</name>
<gene>
    <name evidence="1" type="ORF">NCTC12119_02025</name>
</gene>
<dbReference type="AlphaFoldDB" id="A0A381C6L8"/>
<sequence length="39" mass="4403">MLINVISISLRALLLRTELLWIKSVDDSPEKYTANSKNG</sequence>
<reference evidence="1 2" key="1">
    <citation type="submission" date="2018-06" db="EMBL/GenBank/DDBJ databases">
        <authorList>
            <consortium name="Pathogen Informatics"/>
            <person name="Doyle S."/>
        </authorList>
    </citation>
    <scope>NUCLEOTIDE SEQUENCE [LARGE SCALE GENOMIC DNA]</scope>
    <source>
        <strain evidence="1 2">NCTC12119</strain>
    </source>
</reference>
<evidence type="ECO:0000313" key="2">
    <source>
        <dbReference type="Proteomes" id="UP000255528"/>
    </source>
</evidence>
<dbReference type="EMBL" id="UIGI01000001">
    <property type="protein sequence ID" value="SUW63535.1"/>
    <property type="molecule type" value="Genomic_DNA"/>
</dbReference>
<organism evidence="1 2">
    <name type="scientific">Buttiauxella agrestis</name>
    <dbReference type="NCBI Taxonomy" id="82977"/>
    <lineage>
        <taxon>Bacteria</taxon>
        <taxon>Pseudomonadati</taxon>
        <taxon>Pseudomonadota</taxon>
        <taxon>Gammaproteobacteria</taxon>
        <taxon>Enterobacterales</taxon>
        <taxon>Enterobacteriaceae</taxon>
        <taxon>Buttiauxella</taxon>
    </lineage>
</organism>
<proteinExistence type="predicted"/>
<protein>
    <submittedName>
        <fullName evidence="1">Uncharacterized protein</fullName>
    </submittedName>
</protein>
<evidence type="ECO:0000313" key="1">
    <source>
        <dbReference type="EMBL" id="SUW63535.1"/>
    </source>
</evidence>